<dbReference type="InterPro" id="IPR036465">
    <property type="entry name" value="vWFA_dom_sf"/>
</dbReference>
<dbReference type="RefSeq" id="WP_013346145.1">
    <property type="nucleotide sequence ID" value="NC_014541.1"/>
</dbReference>
<gene>
    <name evidence="5" type="ordered locus">Fbal_2637</name>
</gene>
<evidence type="ECO:0000256" key="2">
    <source>
        <dbReference type="SAM" id="MobiDB-lite"/>
    </source>
</evidence>
<dbReference type="InterPro" id="IPR011990">
    <property type="entry name" value="TPR-like_helical_dom_sf"/>
</dbReference>
<feature type="compositionally biased region" description="Acidic residues" evidence="2">
    <location>
        <begin position="470"/>
        <end position="480"/>
    </location>
</feature>
<dbReference type="InterPro" id="IPR019734">
    <property type="entry name" value="TPR_rpt"/>
</dbReference>
<feature type="repeat" description="TPR" evidence="1">
    <location>
        <begin position="402"/>
        <end position="435"/>
    </location>
</feature>
<feature type="transmembrane region" description="Helical" evidence="3">
    <location>
        <begin position="61"/>
        <end position="79"/>
    </location>
</feature>
<dbReference type="PANTHER" id="PTHR22550">
    <property type="entry name" value="SPORE GERMINATION PROTEIN"/>
    <property type="match status" value="1"/>
</dbReference>
<dbReference type="eggNOG" id="COG2304">
    <property type="taxonomic scope" value="Bacteria"/>
</dbReference>
<dbReference type="eggNOG" id="COG0457">
    <property type="taxonomic scope" value="Bacteria"/>
</dbReference>
<dbReference type="OrthoDB" id="9807628at2"/>
<keyword evidence="6" id="KW-1185">Reference proteome</keyword>
<dbReference type="STRING" id="550540.Fbal_2637"/>
<feature type="compositionally biased region" description="Low complexity" evidence="2">
    <location>
        <begin position="524"/>
        <end position="541"/>
    </location>
</feature>
<dbReference type="GeneID" id="67182867"/>
<evidence type="ECO:0000313" key="5">
    <source>
        <dbReference type="EMBL" id="ADN76839.1"/>
    </source>
</evidence>
<dbReference type="SMART" id="SM00028">
    <property type="entry name" value="TPR"/>
    <property type="match status" value="1"/>
</dbReference>
<dbReference type="AlphaFoldDB" id="E1SQ67"/>
<reference evidence="5 6" key="1">
    <citation type="journal article" date="2010" name="Stand. Genomic Sci.">
        <title>Complete genome sequence of Ferrimonas balearica type strain (PAT).</title>
        <authorList>
            <person name="Nolan M."/>
            <person name="Sikorski J."/>
            <person name="Davenport K."/>
            <person name="Lucas S."/>
            <person name="Glavina Del Rio T."/>
            <person name="Tice H."/>
            <person name="Cheng J."/>
            <person name="Goodwin L."/>
            <person name="Pitluck S."/>
            <person name="Liolios K."/>
            <person name="Ivanova N."/>
            <person name="Mavromatis K."/>
            <person name="Ovchinnikova G."/>
            <person name="Pati A."/>
            <person name="Chen A."/>
            <person name="Palaniappan K."/>
            <person name="Land M."/>
            <person name="Hauser L."/>
            <person name="Chang Y."/>
            <person name="Jeffries C."/>
            <person name="Tapia R."/>
            <person name="Brettin T."/>
            <person name="Detter J."/>
            <person name="Han C."/>
            <person name="Yasawong M."/>
            <person name="Rohde M."/>
            <person name="Tindall B."/>
            <person name="Goker M."/>
            <person name="Woyke T."/>
            <person name="Bristow J."/>
            <person name="Eisen J."/>
            <person name="Markowitz V."/>
            <person name="Hugenholtz P."/>
            <person name="Kyrpides N."/>
            <person name="Klenk H."/>
            <person name="Lapidus A."/>
        </authorList>
    </citation>
    <scope>NUCLEOTIDE SEQUENCE [LARGE SCALE GENOMIC DNA]</scope>
    <source>
        <strain evidence="6">DSM 9799 / CCM 4581 / KCTC 23876 / PAT</strain>
    </source>
</reference>
<dbReference type="SMART" id="SM00327">
    <property type="entry name" value="VWA"/>
    <property type="match status" value="1"/>
</dbReference>
<dbReference type="InterPro" id="IPR002035">
    <property type="entry name" value="VWF_A"/>
</dbReference>
<feature type="region of interest" description="Disordered" evidence="2">
    <location>
        <begin position="446"/>
        <end position="608"/>
    </location>
</feature>
<dbReference type="InterPro" id="IPR050768">
    <property type="entry name" value="UPF0353/GerABKA_families"/>
</dbReference>
<accession>E1SQ67</accession>
<dbReference type="eggNOG" id="COG3115">
    <property type="taxonomic scope" value="Bacteria"/>
</dbReference>
<keyword evidence="3" id="KW-0812">Transmembrane</keyword>
<name>E1SQ67_FERBD</name>
<dbReference type="PANTHER" id="PTHR22550:SF14">
    <property type="entry name" value="VWFA DOMAIN-CONTAINING PROTEIN"/>
    <property type="match status" value="1"/>
</dbReference>
<dbReference type="SUPFAM" id="SSF53300">
    <property type="entry name" value="vWA-like"/>
    <property type="match status" value="1"/>
</dbReference>
<dbReference type="PROSITE" id="PS50005">
    <property type="entry name" value="TPR"/>
    <property type="match status" value="1"/>
</dbReference>
<feature type="compositionally biased region" description="Low complexity" evidence="2">
    <location>
        <begin position="490"/>
        <end position="508"/>
    </location>
</feature>
<dbReference type="Gene3D" id="3.40.50.410">
    <property type="entry name" value="von Willebrand factor, type A domain"/>
    <property type="match status" value="1"/>
</dbReference>
<dbReference type="Gene3D" id="1.25.40.10">
    <property type="entry name" value="Tetratricopeptide repeat domain"/>
    <property type="match status" value="1"/>
</dbReference>
<dbReference type="SUPFAM" id="SSF48452">
    <property type="entry name" value="TPR-like"/>
    <property type="match status" value="1"/>
</dbReference>
<keyword evidence="3" id="KW-1133">Transmembrane helix</keyword>
<sequence length="608" mass="67347">MAEFHLMRPALLLLWLLLPLVGWALLRQQSQAALWHKVLPAHLQPAMLDDRMETGQKVQPLWLLLALFIAIFALAGPAWDKEEVPLFQLQKGRVLVLDMSDSMWATDLPPNRLTQARFKATDLLRQAGEGEMALVAYAGDAFILAPMTEDRATLLNLLPALSPEIMPVRGSNLPAALQQADRLLRDAGYQQGDIVLLTDDLPAEHMDAALELAESQPWRLQILALGSEDGAPMKRPSGELVRDLDGSVAIVRTHFERLQKLASASGGELVRYRPDSADINALLHDAPELGEENEKASEQHHSQWRDRGGQILLLALLPLAFGMRRQGLLSLLLLLMPLSFTPQRAEAAWWQNADQAAKTQFDAGQFSEAAEGFTDPAWKGAAYYRAGDYARALAAFEQVEGVDALYNQGNALAQMAQYPQAAERYRSVLAQQPDHQAARDNLEWVEQQMQQSPEQQQNDSDQGDKGEGENPSEGESDQTEPGEGQQDDNGQPSDSEPSEPPGEQQPDDSGSASPSEPEPHQGEQEPPSEQPGQAEPQPESGDPSEREPESQGEAQAAEAREGDPNDEQLQRLLDQVVDDPARLLRNKMELEYERRRQSGDTNREQTQW</sequence>
<dbReference type="KEGG" id="fbl:Fbal_2637"/>
<keyword evidence="3" id="KW-0472">Membrane</keyword>
<feature type="domain" description="VWFA" evidence="4">
    <location>
        <begin position="92"/>
        <end position="286"/>
    </location>
</feature>
<keyword evidence="1" id="KW-0802">TPR repeat</keyword>
<proteinExistence type="predicted"/>
<evidence type="ECO:0000313" key="6">
    <source>
        <dbReference type="Proteomes" id="UP000006683"/>
    </source>
</evidence>
<feature type="compositionally biased region" description="Basic and acidic residues" evidence="2">
    <location>
        <begin position="579"/>
        <end position="608"/>
    </location>
</feature>
<dbReference type="PROSITE" id="PS50234">
    <property type="entry name" value="VWFA"/>
    <property type="match status" value="1"/>
</dbReference>
<dbReference type="EMBL" id="CP002209">
    <property type="protein sequence ID" value="ADN76839.1"/>
    <property type="molecule type" value="Genomic_DNA"/>
</dbReference>
<dbReference type="Pfam" id="PF13519">
    <property type="entry name" value="VWA_2"/>
    <property type="match status" value="1"/>
</dbReference>
<evidence type="ECO:0000256" key="1">
    <source>
        <dbReference type="PROSITE-ProRule" id="PRU00339"/>
    </source>
</evidence>
<evidence type="ECO:0000256" key="3">
    <source>
        <dbReference type="SAM" id="Phobius"/>
    </source>
</evidence>
<evidence type="ECO:0000259" key="4">
    <source>
        <dbReference type="PROSITE" id="PS50234"/>
    </source>
</evidence>
<protein>
    <submittedName>
        <fullName evidence="5">Tetratricopeptide TPR_2 repeat protein</fullName>
    </submittedName>
</protein>
<dbReference type="Proteomes" id="UP000006683">
    <property type="component" value="Chromosome"/>
</dbReference>
<dbReference type="HOGENOM" id="CLU_024570_3_1_6"/>
<feature type="compositionally biased region" description="Low complexity" evidence="2">
    <location>
        <begin position="446"/>
        <end position="460"/>
    </location>
</feature>
<organism evidence="5 6">
    <name type="scientific">Ferrimonas balearica (strain DSM 9799 / CCM 4581 / KCTC 23876 / PAT)</name>
    <dbReference type="NCBI Taxonomy" id="550540"/>
    <lineage>
        <taxon>Bacteria</taxon>
        <taxon>Pseudomonadati</taxon>
        <taxon>Pseudomonadota</taxon>
        <taxon>Gammaproteobacteria</taxon>
        <taxon>Alteromonadales</taxon>
        <taxon>Ferrimonadaceae</taxon>
        <taxon>Ferrimonas</taxon>
    </lineage>
</organism>